<evidence type="ECO:0000313" key="2">
    <source>
        <dbReference type="EMBL" id="MPC83609.1"/>
    </source>
</evidence>
<sequence>MVVCDLRANSELDGRFGILRCGSGVAGEASDEVDGGGSNEGRSDGERMVERVKWVLEAVRVGKCWVEVVEWVWRV</sequence>
<evidence type="ECO:0000256" key="1">
    <source>
        <dbReference type="SAM" id="MobiDB-lite"/>
    </source>
</evidence>
<dbReference type="Proteomes" id="UP000324222">
    <property type="component" value="Unassembled WGS sequence"/>
</dbReference>
<name>A0A5B7INI4_PORTR</name>
<protein>
    <submittedName>
        <fullName evidence="2">Uncharacterized protein</fullName>
    </submittedName>
</protein>
<dbReference type="AlphaFoldDB" id="A0A5B7INI4"/>
<comment type="caution">
    <text evidence="2">The sequence shown here is derived from an EMBL/GenBank/DDBJ whole genome shotgun (WGS) entry which is preliminary data.</text>
</comment>
<reference evidence="2 3" key="1">
    <citation type="submission" date="2019-05" db="EMBL/GenBank/DDBJ databases">
        <title>Another draft genome of Portunus trituberculatus and its Hox gene families provides insights of decapod evolution.</title>
        <authorList>
            <person name="Jeong J.-H."/>
            <person name="Song I."/>
            <person name="Kim S."/>
            <person name="Choi T."/>
            <person name="Kim D."/>
            <person name="Ryu S."/>
            <person name="Kim W."/>
        </authorList>
    </citation>
    <scope>NUCLEOTIDE SEQUENCE [LARGE SCALE GENOMIC DNA]</scope>
    <source>
        <tissue evidence="2">Muscle</tissue>
    </source>
</reference>
<accession>A0A5B7INI4</accession>
<proteinExistence type="predicted"/>
<gene>
    <name evidence="2" type="ORF">E2C01_078322</name>
</gene>
<dbReference type="EMBL" id="VSRR010062925">
    <property type="protein sequence ID" value="MPC83609.1"/>
    <property type="molecule type" value="Genomic_DNA"/>
</dbReference>
<feature type="region of interest" description="Disordered" evidence="1">
    <location>
        <begin position="26"/>
        <end position="45"/>
    </location>
</feature>
<keyword evidence="3" id="KW-1185">Reference proteome</keyword>
<evidence type="ECO:0000313" key="3">
    <source>
        <dbReference type="Proteomes" id="UP000324222"/>
    </source>
</evidence>
<organism evidence="2 3">
    <name type="scientific">Portunus trituberculatus</name>
    <name type="common">Swimming crab</name>
    <name type="synonym">Neptunus trituberculatus</name>
    <dbReference type="NCBI Taxonomy" id="210409"/>
    <lineage>
        <taxon>Eukaryota</taxon>
        <taxon>Metazoa</taxon>
        <taxon>Ecdysozoa</taxon>
        <taxon>Arthropoda</taxon>
        <taxon>Crustacea</taxon>
        <taxon>Multicrustacea</taxon>
        <taxon>Malacostraca</taxon>
        <taxon>Eumalacostraca</taxon>
        <taxon>Eucarida</taxon>
        <taxon>Decapoda</taxon>
        <taxon>Pleocyemata</taxon>
        <taxon>Brachyura</taxon>
        <taxon>Eubrachyura</taxon>
        <taxon>Portunoidea</taxon>
        <taxon>Portunidae</taxon>
        <taxon>Portuninae</taxon>
        <taxon>Portunus</taxon>
    </lineage>
</organism>